<evidence type="ECO:0000313" key="1">
    <source>
        <dbReference type="EMBL" id="PKK89742.1"/>
    </source>
</evidence>
<gene>
    <name evidence="1" type="ORF">CVV64_13140</name>
</gene>
<proteinExistence type="predicted"/>
<dbReference type="EMBL" id="PGXC01000013">
    <property type="protein sequence ID" value="PKK89742.1"/>
    <property type="molecule type" value="Genomic_DNA"/>
</dbReference>
<reference evidence="1 2" key="1">
    <citation type="journal article" date="2017" name="ISME J.">
        <title>Potential for microbial H2 and metal transformations associated with novel bacteria and archaea in deep terrestrial subsurface sediments.</title>
        <authorList>
            <person name="Hernsdorf A.W."/>
            <person name="Amano Y."/>
            <person name="Miyakawa K."/>
            <person name="Ise K."/>
            <person name="Suzuki Y."/>
            <person name="Anantharaman K."/>
            <person name="Probst A."/>
            <person name="Burstein D."/>
            <person name="Thomas B.C."/>
            <person name="Banfield J.F."/>
        </authorList>
    </citation>
    <scope>NUCLEOTIDE SEQUENCE [LARGE SCALE GENOMIC DNA]</scope>
    <source>
        <strain evidence="1">HGW-Wallbacteria-1</strain>
    </source>
</reference>
<accession>A0A2N1PN97</accession>
<dbReference type="Proteomes" id="UP000233256">
    <property type="component" value="Unassembled WGS sequence"/>
</dbReference>
<organism evidence="1 2">
    <name type="scientific">Candidatus Wallbacteria bacterium HGW-Wallbacteria-1</name>
    <dbReference type="NCBI Taxonomy" id="2013854"/>
    <lineage>
        <taxon>Bacteria</taxon>
        <taxon>Candidatus Walliibacteriota</taxon>
    </lineage>
</organism>
<dbReference type="AlphaFoldDB" id="A0A2N1PN97"/>
<protein>
    <submittedName>
        <fullName evidence="1">Uncharacterized protein</fullName>
    </submittedName>
</protein>
<comment type="caution">
    <text evidence="1">The sequence shown here is derived from an EMBL/GenBank/DDBJ whole genome shotgun (WGS) entry which is preliminary data.</text>
</comment>
<sequence>MPLTEPFFLISPDSPPLPPLPLIPPLPFLPSFPLFPFFPSLPSPLLPSPLFRLNLSPALCFQRDHAERCSPLIIMEGTRVFIAPLSSV</sequence>
<evidence type="ECO:0000313" key="2">
    <source>
        <dbReference type="Proteomes" id="UP000233256"/>
    </source>
</evidence>
<name>A0A2N1PN97_9BACT</name>